<keyword evidence="2" id="KW-0812">Transmembrane</keyword>
<organism evidence="3 4">
    <name type="scientific">Hohenbuehelia grisea</name>
    <dbReference type="NCBI Taxonomy" id="104357"/>
    <lineage>
        <taxon>Eukaryota</taxon>
        <taxon>Fungi</taxon>
        <taxon>Dikarya</taxon>
        <taxon>Basidiomycota</taxon>
        <taxon>Agaricomycotina</taxon>
        <taxon>Agaricomycetes</taxon>
        <taxon>Agaricomycetidae</taxon>
        <taxon>Agaricales</taxon>
        <taxon>Pleurotineae</taxon>
        <taxon>Pleurotaceae</taxon>
        <taxon>Hohenbuehelia</taxon>
    </lineage>
</organism>
<dbReference type="EMBL" id="JASNQZ010000006">
    <property type="protein sequence ID" value="KAL0955553.1"/>
    <property type="molecule type" value="Genomic_DNA"/>
</dbReference>
<proteinExistence type="predicted"/>
<feature type="region of interest" description="Disordered" evidence="1">
    <location>
        <begin position="185"/>
        <end position="227"/>
    </location>
</feature>
<feature type="region of interest" description="Disordered" evidence="1">
    <location>
        <begin position="241"/>
        <end position="289"/>
    </location>
</feature>
<comment type="caution">
    <text evidence="3">The sequence shown here is derived from an EMBL/GenBank/DDBJ whole genome shotgun (WGS) entry which is preliminary data.</text>
</comment>
<keyword evidence="2" id="KW-0472">Membrane</keyword>
<keyword evidence="2" id="KW-1133">Transmembrane helix</keyword>
<reference evidence="4" key="1">
    <citation type="submission" date="2024-06" db="EMBL/GenBank/DDBJ databases">
        <title>Multi-omics analyses provide insights into the biosynthesis of the anticancer antibiotic pleurotin in Hohenbuehelia grisea.</title>
        <authorList>
            <person name="Weaver J.A."/>
            <person name="Alberti F."/>
        </authorList>
    </citation>
    <scope>NUCLEOTIDE SEQUENCE [LARGE SCALE GENOMIC DNA]</scope>
    <source>
        <strain evidence="4">T-177</strain>
    </source>
</reference>
<evidence type="ECO:0000313" key="4">
    <source>
        <dbReference type="Proteomes" id="UP001556367"/>
    </source>
</evidence>
<gene>
    <name evidence="3" type="ORF">HGRIS_001792</name>
</gene>
<accession>A0ABR3JJR8</accession>
<keyword evidence="4" id="KW-1185">Reference proteome</keyword>
<feature type="region of interest" description="Disordered" evidence="1">
    <location>
        <begin position="158"/>
        <end position="177"/>
    </location>
</feature>
<evidence type="ECO:0000256" key="1">
    <source>
        <dbReference type="SAM" id="MobiDB-lite"/>
    </source>
</evidence>
<feature type="region of interest" description="Disordered" evidence="1">
    <location>
        <begin position="1"/>
        <end position="38"/>
    </location>
</feature>
<sequence>MSSSSSSVASTSRPTSTLAQQSTSSSSPSPSSSPTATPIFTQAHASDHRLVILGATLGVIGALLIALIIFLTARFRVGKTADDYDVEPTKTADQGPGPGAWARAARKSMRIRTITPPSPATSRITPFGSPVGERPPPRHAFTHRPGENMRIARRRSDGAWQFSDTRSPFSPSGVSELDADIYHGAPSAAGSCPPSPSSTSSFTHPGPHSPPPRASIKKSPLGGATMGYSMSKEHEVMLSWQAPHRPGLESPMNDSEFVTEEIPPPAYAYDRDISRGDVAPDLPWGTARR</sequence>
<evidence type="ECO:0000256" key="2">
    <source>
        <dbReference type="SAM" id="Phobius"/>
    </source>
</evidence>
<feature type="compositionally biased region" description="Low complexity" evidence="1">
    <location>
        <begin position="185"/>
        <end position="206"/>
    </location>
</feature>
<feature type="compositionally biased region" description="Polar residues" evidence="1">
    <location>
        <begin position="162"/>
        <end position="173"/>
    </location>
</feature>
<feature type="region of interest" description="Disordered" evidence="1">
    <location>
        <begin position="114"/>
        <end position="150"/>
    </location>
</feature>
<feature type="transmembrane region" description="Helical" evidence="2">
    <location>
        <begin position="50"/>
        <end position="71"/>
    </location>
</feature>
<dbReference type="Proteomes" id="UP001556367">
    <property type="component" value="Unassembled WGS sequence"/>
</dbReference>
<evidence type="ECO:0000313" key="3">
    <source>
        <dbReference type="EMBL" id="KAL0955553.1"/>
    </source>
</evidence>
<protein>
    <submittedName>
        <fullName evidence="3">Uncharacterized protein</fullName>
    </submittedName>
</protein>
<name>A0ABR3JJR8_9AGAR</name>